<evidence type="ECO:0000259" key="3">
    <source>
        <dbReference type="Pfam" id="PF00501"/>
    </source>
</evidence>
<dbReference type="Pfam" id="PF00501">
    <property type="entry name" value="AMP-binding"/>
    <property type="match status" value="1"/>
</dbReference>
<gene>
    <name evidence="4" type="ORF">ACFQHK_05370</name>
</gene>
<evidence type="ECO:0000256" key="2">
    <source>
        <dbReference type="ARBA" id="ARBA00022840"/>
    </source>
</evidence>
<accession>A0ABD5UCK4</accession>
<reference evidence="4 5" key="1">
    <citation type="journal article" date="2019" name="Int. J. Syst. Evol. Microbiol.">
        <title>The Global Catalogue of Microorganisms (GCM) 10K type strain sequencing project: providing services to taxonomists for standard genome sequencing and annotation.</title>
        <authorList>
            <consortium name="The Broad Institute Genomics Platform"/>
            <consortium name="The Broad Institute Genome Sequencing Center for Infectious Disease"/>
            <person name="Wu L."/>
            <person name="Ma J."/>
        </authorList>
    </citation>
    <scope>NUCLEOTIDE SEQUENCE [LARGE SCALE GENOMIC DNA]</scope>
    <source>
        <strain evidence="4 5">PSRA2</strain>
    </source>
</reference>
<evidence type="ECO:0000313" key="5">
    <source>
        <dbReference type="Proteomes" id="UP001596406"/>
    </source>
</evidence>
<dbReference type="Gene3D" id="3.40.50.12780">
    <property type="entry name" value="N-terminal domain of ligase-like"/>
    <property type="match status" value="1"/>
</dbReference>
<dbReference type="InterPro" id="IPR000873">
    <property type="entry name" value="AMP-dep_synth/lig_dom"/>
</dbReference>
<dbReference type="GO" id="GO:0005524">
    <property type="term" value="F:ATP binding"/>
    <property type="evidence" value="ECO:0007669"/>
    <property type="project" value="UniProtKB-KW"/>
</dbReference>
<comment type="caution">
    <text evidence="4">The sequence shown here is derived from an EMBL/GenBank/DDBJ whole genome shotgun (WGS) entry which is preliminary data.</text>
</comment>
<feature type="domain" description="AMP-dependent synthetase/ligase" evidence="3">
    <location>
        <begin position="29"/>
        <end position="474"/>
    </location>
</feature>
<keyword evidence="2" id="KW-0067">ATP-binding</keyword>
<dbReference type="SUPFAM" id="SSF56801">
    <property type="entry name" value="Acetyl-CoA synthetase-like"/>
    <property type="match status" value="1"/>
</dbReference>
<dbReference type="InterPro" id="IPR020845">
    <property type="entry name" value="AMP-binding_CS"/>
</dbReference>
<evidence type="ECO:0000256" key="1">
    <source>
        <dbReference type="ARBA" id="ARBA00022741"/>
    </source>
</evidence>
<dbReference type="RefSeq" id="WP_304447630.1">
    <property type="nucleotide sequence ID" value="NZ_JARRAH010000001.1"/>
</dbReference>
<dbReference type="PROSITE" id="PS00455">
    <property type="entry name" value="AMP_BINDING"/>
    <property type="match status" value="1"/>
</dbReference>
<dbReference type="Pfam" id="PF23562">
    <property type="entry name" value="AMP-binding_C_3"/>
    <property type="match status" value="1"/>
</dbReference>
<evidence type="ECO:0000313" key="4">
    <source>
        <dbReference type="EMBL" id="MFC6835936.1"/>
    </source>
</evidence>
<dbReference type="CDD" id="cd05907">
    <property type="entry name" value="VL_LC_FACS_like"/>
    <property type="match status" value="1"/>
</dbReference>
<dbReference type="PANTHER" id="PTHR43272:SF33">
    <property type="entry name" value="AMP-BINDING DOMAIN-CONTAINING PROTEIN-RELATED"/>
    <property type="match status" value="1"/>
</dbReference>
<keyword evidence="1" id="KW-0547">Nucleotide-binding</keyword>
<name>A0ABD5UCK4_9EURY</name>
<dbReference type="EMBL" id="JBHSXM010000001">
    <property type="protein sequence ID" value="MFC6835936.1"/>
    <property type="molecule type" value="Genomic_DNA"/>
</dbReference>
<dbReference type="PANTHER" id="PTHR43272">
    <property type="entry name" value="LONG-CHAIN-FATTY-ACID--COA LIGASE"/>
    <property type="match status" value="1"/>
</dbReference>
<dbReference type="AlphaFoldDB" id="A0ABD5UCK4"/>
<organism evidence="4 5">
    <name type="scientific">Halomarina ordinaria</name>
    <dbReference type="NCBI Taxonomy" id="3033939"/>
    <lineage>
        <taxon>Archaea</taxon>
        <taxon>Methanobacteriati</taxon>
        <taxon>Methanobacteriota</taxon>
        <taxon>Stenosarchaea group</taxon>
        <taxon>Halobacteria</taxon>
        <taxon>Halobacteriales</taxon>
        <taxon>Natronomonadaceae</taxon>
        <taxon>Halomarina</taxon>
    </lineage>
</organism>
<protein>
    <submittedName>
        <fullName evidence="4">AMP-dependent synthetase/ligase</fullName>
    </submittedName>
</protein>
<dbReference type="Proteomes" id="UP001596406">
    <property type="component" value="Unassembled WGS sequence"/>
</dbReference>
<keyword evidence="5" id="KW-1185">Reference proteome</keyword>
<dbReference type="InterPro" id="IPR042099">
    <property type="entry name" value="ANL_N_sf"/>
</dbReference>
<proteinExistence type="predicted"/>
<sequence length="657" mass="72375">MSDDRAAAEARYEDEVIGDDTIPNLFEASARRNANRPAQRYKGGVYERSLVASGVVEAAPAGDYATLTYREMRDVVRHLAAGFRDLGVETGDRVGILANTRMEWAQSDFALLAAGGVVTTVYVESTPEQVRYLLSDPGASGVVVENADLLEVEDDLDLSFVVVLDEVEGYDDREDVHTLGEVHERGREAFDEEAYRSWLDARDLDDLASLIYTSGTTGEPKGVQLTHGNFRANVNQVRRRFGPRPDRPPEVPTIDSDSTTLSFLPLAHVFERTAGHFVPFASGTCVAYAESTDTVADDIALVKPTGATSVPRIYERIFRGMREQASESDAKARIFEWAVGVARQRAQTDDPGLALRAQHALADRLVYSTVRENLGGEIELFISGGGSLSKDLARLFIGMGLTVCEGYGLTETAPVVSCNPPEDIRAGTLGPALTDIEVRIDGEAVPEEQRAQTVAGGEVGELLVRGPNVTDGYWNRPEETEAAFTEDGFFRTGDIVERTDDDYLVFLDRLKQLIVLSTGKNVAPGPIEDRFATVERVEQVMLLGDDRKFVGALVVPNVEAVRSWAEREGVDLPADREALCDDERVRAYVGEAIERVNEGLGKAERIKQFELVPEEWTPENDLLTPSLKLKRRNIRARYADRVEAVYDRPKQETAADD</sequence>